<dbReference type="PANTHER" id="PTHR33420">
    <property type="entry name" value="FIMBRIAL SUBUNIT ELFA-RELATED"/>
    <property type="match status" value="1"/>
</dbReference>
<dbReference type="PANTHER" id="PTHR33420:SF10">
    <property type="entry name" value="FIMBRIAE MAJOR SUBUNIT"/>
    <property type="match status" value="1"/>
</dbReference>
<protein>
    <submittedName>
        <fullName evidence="3">Fimbrial protein</fullName>
    </submittedName>
</protein>
<dbReference type="GO" id="GO:0009289">
    <property type="term" value="C:pilus"/>
    <property type="evidence" value="ECO:0007669"/>
    <property type="project" value="InterPro"/>
</dbReference>
<evidence type="ECO:0000256" key="1">
    <source>
        <dbReference type="SAM" id="SignalP"/>
    </source>
</evidence>
<feature type="signal peptide" evidence="1">
    <location>
        <begin position="1"/>
        <end position="21"/>
    </location>
</feature>
<keyword evidence="1" id="KW-0732">Signal</keyword>
<dbReference type="EMBL" id="CP157982">
    <property type="protein sequence ID" value="XBU17253.1"/>
    <property type="molecule type" value="Genomic_DNA"/>
</dbReference>
<dbReference type="SUPFAM" id="SSF49401">
    <property type="entry name" value="Bacterial adhesins"/>
    <property type="match status" value="1"/>
</dbReference>
<evidence type="ECO:0000259" key="2">
    <source>
        <dbReference type="Pfam" id="PF00419"/>
    </source>
</evidence>
<organism evidence="3">
    <name type="scientific">Acinetobacter sp. A1-4-2</name>
    <dbReference type="NCBI Taxonomy" id="3156489"/>
    <lineage>
        <taxon>Bacteria</taxon>
        <taxon>Pseudomonadati</taxon>
        <taxon>Pseudomonadota</taxon>
        <taxon>Gammaproteobacteria</taxon>
        <taxon>Moraxellales</taxon>
        <taxon>Moraxellaceae</taxon>
        <taxon>Acinetobacter</taxon>
    </lineage>
</organism>
<geneLocation type="plasmid" evidence="3">
    <name>unnamed1</name>
</geneLocation>
<sequence length="189" mass="19191">MKLKQILLAGIAAGAANMAMANTGTITFSGQVVDSTCAVTVNNTTASATVTLPTVKIQELANANDTAGATPFTIDVTGCTAITTPLITSIKTRFLAQNVNGANLANTAGTTPATKVAIQLLQDTGVIGSTGDTALNFTTGYAESGTQPLADAIGLGVVKFPFVARYIAVENGVTAGTVQAIVDYELVYE</sequence>
<reference evidence="3" key="1">
    <citation type="submission" date="2024-06" db="EMBL/GenBank/DDBJ databases">
        <authorList>
            <person name="Song Z."/>
        </authorList>
    </citation>
    <scope>NUCLEOTIDE SEQUENCE</scope>
    <source>
        <strain evidence="3">A1-4-2</strain>
        <plasmid evidence="3">unnamed1</plasmid>
    </source>
</reference>
<dbReference type="GO" id="GO:0043709">
    <property type="term" value="P:cell adhesion involved in single-species biofilm formation"/>
    <property type="evidence" value="ECO:0007669"/>
    <property type="project" value="TreeGrafter"/>
</dbReference>
<dbReference type="Gene3D" id="2.60.40.1090">
    <property type="entry name" value="Fimbrial-type adhesion domain"/>
    <property type="match status" value="1"/>
</dbReference>
<accession>A0AAU7T1Z4</accession>
<name>A0AAU7T1Z4_9GAMM</name>
<dbReference type="InterPro" id="IPR036937">
    <property type="entry name" value="Adhesion_dom_fimbrial_sf"/>
</dbReference>
<dbReference type="InterPro" id="IPR050263">
    <property type="entry name" value="Bact_Fimbrial_Adh_Pro"/>
</dbReference>
<dbReference type="InterPro" id="IPR008966">
    <property type="entry name" value="Adhesion_dom_sf"/>
</dbReference>
<feature type="chain" id="PRO_5043560282" evidence="1">
    <location>
        <begin position="22"/>
        <end position="189"/>
    </location>
</feature>
<evidence type="ECO:0000313" key="3">
    <source>
        <dbReference type="EMBL" id="XBU17253.1"/>
    </source>
</evidence>
<feature type="domain" description="Fimbrial-type adhesion" evidence="2">
    <location>
        <begin position="26"/>
        <end position="188"/>
    </location>
</feature>
<gene>
    <name evidence="3" type="ORF">ABJ384_14845</name>
</gene>
<dbReference type="RefSeq" id="WP_349929869.1">
    <property type="nucleotide sequence ID" value="NZ_CP157982.1"/>
</dbReference>
<dbReference type="InterPro" id="IPR000259">
    <property type="entry name" value="Adhesion_dom_fimbrial"/>
</dbReference>
<dbReference type="Pfam" id="PF00419">
    <property type="entry name" value="Fimbrial"/>
    <property type="match status" value="1"/>
</dbReference>
<dbReference type="AlphaFoldDB" id="A0AAU7T1Z4"/>
<proteinExistence type="predicted"/>
<keyword evidence="3" id="KW-0614">Plasmid</keyword>